<dbReference type="Proteomes" id="UP000254919">
    <property type="component" value="Unassembled WGS sequence"/>
</dbReference>
<comment type="catalytic activity">
    <reaction evidence="1">
        <text>ATP + protein L-histidine = ADP + protein N-phospho-L-histidine.</text>
        <dbReference type="EC" id="2.7.13.3"/>
    </reaction>
</comment>
<dbReference type="Gene3D" id="3.30.565.10">
    <property type="entry name" value="Histidine kinase-like ATPase, C-terminal domain"/>
    <property type="match status" value="1"/>
</dbReference>
<dbReference type="GO" id="GO:0006355">
    <property type="term" value="P:regulation of DNA-templated transcription"/>
    <property type="evidence" value="ECO:0007669"/>
    <property type="project" value="InterPro"/>
</dbReference>
<dbReference type="SMART" id="SM00388">
    <property type="entry name" value="HisKA"/>
    <property type="match status" value="1"/>
</dbReference>
<dbReference type="PROSITE" id="PS50113">
    <property type="entry name" value="PAC"/>
    <property type="match status" value="4"/>
</dbReference>
<evidence type="ECO:0000259" key="8">
    <source>
        <dbReference type="PROSITE" id="PS50109"/>
    </source>
</evidence>
<dbReference type="EC" id="2.7.13.3" evidence="2"/>
<sequence>MTDQNEDRPWTEADRLAALDCYAILDTPPEQDFDDLARLAADLLEAPMAAVNLIAKSRQWFKAEVGLGVREMPLDNSICSRMMLQPGELVVPDLLEDPRFNCNPLITSEPGLRFYAGHLLETPDGLPLGTLCVLDTKPRPEGLTPRQRFVLKTLARQVMSQLTLRLSLAQQARSEALRRQILDSATDFAIISTDLAARVTGWNTGAANILGWTEAEMLGRAADVIFVPEDQAAGLPEAEMERATRDGRAADERWHRRKDGSRFWASGEMMQLRDERGAHTGYLKMLRDRTEQHFAGQALQAINERFRLAQRATRDAIWDWSFADNSVLWNEALEDAYGWTPGQVEPTGDWWIAQIHPGDRTRVDRSIHAVIDGTGTGWTEEYRFRRADGSYADVLDRGYVIRDAEGRPVRMIGALLDQSERRRADAALRDRENRLRLATAGARIGTFDYWVRTEELTWDDRCRALFGLPPGVPVSYEGTFLAGLHPEDRVRADEAVRRSMDPAGSGRFAAEYCTVGLRDGIERWVSAQGETHFEDGQPVRLIGTVLDITDRKRAEEALRESETRYRTLFNSIDDGFCIIEFFDGPHGPLSDYVHVEANPGYERHTGIPDIVGRTIRGFASDEADGWVELYGGVLRTGQPIRFERYFAAAGRHIEVSAARIEPAGRRQVSVLFRDVTSRREAEAALRASEALARENIQRVQLALAAGAIVGTWFWDLPTDRFTVDEAFARSFGLDPTLGRVGLSLEQVVATVHPDDKAGLIAAIEDVIARGGAYAHQYRVRRNDGQYYWIEANGRVDHAPDGTPLSFPGVLVDVEERRAMEAERDRATAELRALTETLEQRIAERTADLLLAEEQLRQSQKMEAVGQLTGGIAHDFNNLLTGIIGALELLSTRVAQGRYKDVDRYVGAAQGAARRAAALTHRLLAFSRRQTLDPKPTDVNRLVAGMEELVRRTVGPSVELEVVGAGGLWPTLVDPNQLENALLNLCINARDAMPHGGRLTIETANRWLDERTARERDTAPGQYISLCVSDTGMGMAPDVIAKAFDPFFTTKPLGQGTGLGLSMIYGFARQSGGQTRIYSEVGQGTMVCLYLPRHLGEAEVAEPVPELAEAPRAELGETVLVVDDDPTVRMLVMEVLEEQGYAAIEAGDGASGLRVLQSDARVDLVVTDVGLPGGMNGRQMADAARVGRPGLKVLFITGYAENAVVGDGHLEPGMHVMTKPFAMEALASRIRELIAAG</sequence>
<dbReference type="SUPFAM" id="SSF55874">
    <property type="entry name" value="ATPase domain of HSP90 chaperone/DNA topoisomerase II/histidine kinase"/>
    <property type="match status" value="1"/>
</dbReference>
<feature type="modified residue" description="4-aspartylphosphate" evidence="6">
    <location>
        <position position="1167"/>
    </location>
</feature>
<dbReference type="NCBIfam" id="TIGR00229">
    <property type="entry name" value="sensory_box"/>
    <property type="match status" value="4"/>
</dbReference>
<dbReference type="CDD" id="cd16919">
    <property type="entry name" value="HATPase_CckA-like"/>
    <property type="match status" value="1"/>
</dbReference>
<dbReference type="CDD" id="cd00082">
    <property type="entry name" value="HisKA"/>
    <property type="match status" value="1"/>
</dbReference>
<dbReference type="InterPro" id="IPR003661">
    <property type="entry name" value="HisK_dim/P_dom"/>
</dbReference>
<feature type="domain" description="PAS" evidence="10">
    <location>
        <begin position="174"/>
        <end position="247"/>
    </location>
</feature>
<evidence type="ECO:0000256" key="2">
    <source>
        <dbReference type="ARBA" id="ARBA00012438"/>
    </source>
</evidence>
<dbReference type="SMART" id="SM00387">
    <property type="entry name" value="HATPase_c"/>
    <property type="match status" value="1"/>
</dbReference>
<evidence type="ECO:0000256" key="7">
    <source>
        <dbReference type="SAM" id="Coils"/>
    </source>
</evidence>
<dbReference type="Gene3D" id="1.10.287.130">
    <property type="match status" value="1"/>
</dbReference>
<evidence type="ECO:0000256" key="1">
    <source>
        <dbReference type="ARBA" id="ARBA00000085"/>
    </source>
</evidence>
<dbReference type="InterPro" id="IPR004358">
    <property type="entry name" value="Sig_transdc_His_kin-like_C"/>
</dbReference>
<feature type="coiled-coil region" evidence="7">
    <location>
        <begin position="811"/>
        <end position="843"/>
    </location>
</feature>
<feature type="domain" description="PAC" evidence="11">
    <location>
        <begin position="378"/>
        <end position="430"/>
    </location>
</feature>
<dbReference type="PROSITE" id="PS50110">
    <property type="entry name" value="RESPONSE_REGULATORY"/>
    <property type="match status" value="1"/>
</dbReference>
<dbReference type="SUPFAM" id="SSF52172">
    <property type="entry name" value="CheY-like"/>
    <property type="match status" value="1"/>
</dbReference>
<dbReference type="InterPro" id="IPR003594">
    <property type="entry name" value="HATPase_dom"/>
</dbReference>
<evidence type="ECO:0000259" key="11">
    <source>
        <dbReference type="PROSITE" id="PS50113"/>
    </source>
</evidence>
<dbReference type="SMART" id="SM00086">
    <property type="entry name" value="PAC"/>
    <property type="match status" value="4"/>
</dbReference>
<dbReference type="PANTHER" id="PTHR43304">
    <property type="entry name" value="PHYTOCHROME-LIKE PROTEIN CPH1"/>
    <property type="match status" value="1"/>
</dbReference>
<evidence type="ECO:0000313" key="12">
    <source>
        <dbReference type="EMBL" id="SUE95032.1"/>
    </source>
</evidence>
<dbReference type="InterPro" id="IPR011006">
    <property type="entry name" value="CheY-like_superfamily"/>
</dbReference>
<evidence type="ECO:0000259" key="9">
    <source>
        <dbReference type="PROSITE" id="PS50110"/>
    </source>
</evidence>
<dbReference type="InterPro" id="IPR052162">
    <property type="entry name" value="Sensor_kinase/Photoreceptor"/>
</dbReference>
<dbReference type="InterPro" id="IPR036890">
    <property type="entry name" value="HATPase_C_sf"/>
</dbReference>
<keyword evidence="4" id="KW-0808">Transferase</keyword>
<dbReference type="CDD" id="cd18161">
    <property type="entry name" value="REC_hyHK_blue-like"/>
    <property type="match status" value="1"/>
</dbReference>
<keyword evidence="5" id="KW-0418">Kinase</keyword>
<dbReference type="InterPro" id="IPR029016">
    <property type="entry name" value="GAF-like_dom_sf"/>
</dbReference>
<dbReference type="SUPFAM" id="SSF55781">
    <property type="entry name" value="GAF domain-like"/>
    <property type="match status" value="1"/>
</dbReference>
<dbReference type="Pfam" id="PF13188">
    <property type="entry name" value="PAS_8"/>
    <property type="match status" value="1"/>
</dbReference>
<feature type="domain" description="Response regulatory" evidence="9">
    <location>
        <begin position="1117"/>
        <end position="1233"/>
    </location>
</feature>
<gene>
    <name evidence="12" type="ORF">NCTC13291_03915</name>
</gene>
<evidence type="ECO:0000259" key="10">
    <source>
        <dbReference type="PROSITE" id="PS50112"/>
    </source>
</evidence>
<dbReference type="InterPro" id="IPR013767">
    <property type="entry name" value="PAS_fold"/>
</dbReference>
<dbReference type="PROSITE" id="PS50109">
    <property type="entry name" value="HIS_KIN"/>
    <property type="match status" value="1"/>
</dbReference>
<dbReference type="Gene3D" id="3.30.450.20">
    <property type="entry name" value="PAS domain"/>
    <property type="match status" value="5"/>
</dbReference>
<dbReference type="InterPro" id="IPR000700">
    <property type="entry name" value="PAS-assoc_C"/>
</dbReference>
<dbReference type="InterPro" id="IPR035965">
    <property type="entry name" value="PAS-like_dom_sf"/>
</dbReference>
<dbReference type="SMART" id="SM00091">
    <property type="entry name" value="PAS"/>
    <property type="match status" value="4"/>
</dbReference>
<dbReference type="AlphaFoldDB" id="A0A379PL96"/>
<reference evidence="12 13" key="1">
    <citation type="submission" date="2018-06" db="EMBL/GenBank/DDBJ databases">
        <authorList>
            <consortium name="Pathogen Informatics"/>
            <person name="Doyle S."/>
        </authorList>
    </citation>
    <scope>NUCLEOTIDE SEQUENCE [LARGE SCALE GENOMIC DNA]</scope>
    <source>
        <strain evidence="12 13">NCTC13291</strain>
    </source>
</reference>
<dbReference type="CDD" id="cd00130">
    <property type="entry name" value="PAS"/>
    <property type="match status" value="3"/>
</dbReference>
<protein>
    <recommendedName>
        <fullName evidence="2">histidine kinase</fullName>
        <ecNumber evidence="2">2.7.13.3</ecNumber>
    </recommendedName>
</protein>
<dbReference type="SUPFAM" id="SSF47384">
    <property type="entry name" value="Homodimeric domain of signal transducing histidine kinase"/>
    <property type="match status" value="1"/>
</dbReference>
<dbReference type="InterPro" id="IPR003018">
    <property type="entry name" value="GAF"/>
</dbReference>
<dbReference type="InterPro" id="IPR013655">
    <property type="entry name" value="PAS_fold_3"/>
</dbReference>
<dbReference type="PRINTS" id="PR00344">
    <property type="entry name" value="BCTRLSENSOR"/>
</dbReference>
<dbReference type="PROSITE" id="PS50112">
    <property type="entry name" value="PAS"/>
    <property type="match status" value="1"/>
</dbReference>
<dbReference type="Pfam" id="PF08447">
    <property type="entry name" value="PAS_3"/>
    <property type="match status" value="3"/>
</dbReference>
<dbReference type="EMBL" id="UGVN01000002">
    <property type="protein sequence ID" value="SUE95032.1"/>
    <property type="molecule type" value="Genomic_DNA"/>
</dbReference>
<evidence type="ECO:0000256" key="6">
    <source>
        <dbReference type="PROSITE-ProRule" id="PRU00169"/>
    </source>
</evidence>
<feature type="domain" description="Histidine kinase" evidence="8">
    <location>
        <begin position="870"/>
        <end position="1094"/>
    </location>
</feature>
<dbReference type="RefSeq" id="WP_019462101.1">
    <property type="nucleotide sequence ID" value="NZ_CBCSHT010000023.1"/>
</dbReference>
<evidence type="ECO:0000256" key="4">
    <source>
        <dbReference type="ARBA" id="ARBA00022679"/>
    </source>
</evidence>
<evidence type="ECO:0000256" key="3">
    <source>
        <dbReference type="ARBA" id="ARBA00022553"/>
    </source>
</evidence>
<dbReference type="Pfam" id="PF00512">
    <property type="entry name" value="HisKA"/>
    <property type="match status" value="1"/>
</dbReference>
<dbReference type="SUPFAM" id="SSF55785">
    <property type="entry name" value="PYP-like sensor domain (PAS domain)"/>
    <property type="match status" value="5"/>
</dbReference>
<organism evidence="12 13">
    <name type="scientific">Roseomonas mucosa</name>
    <dbReference type="NCBI Taxonomy" id="207340"/>
    <lineage>
        <taxon>Bacteria</taxon>
        <taxon>Pseudomonadati</taxon>
        <taxon>Pseudomonadota</taxon>
        <taxon>Alphaproteobacteria</taxon>
        <taxon>Acetobacterales</taxon>
        <taxon>Roseomonadaceae</taxon>
        <taxon>Roseomonas</taxon>
    </lineage>
</organism>
<keyword evidence="3 6" id="KW-0597">Phosphoprotein</keyword>
<feature type="domain" description="PAC" evidence="11">
    <location>
        <begin position="508"/>
        <end position="560"/>
    </location>
</feature>
<evidence type="ECO:0000313" key="13">
    <source>
        <dbReference type="Proteomes" id="UP000254919"/>
    </source>
</evidence>
<dbReference type="Gene3D" id="3.30.450.40">
    <property type="match status" value="1"/>
</dbReference>
<dbReference type="Gene3D" id="3.40.50.2300">
    <property type="match status" value="1"/>
</dbReference>
<name>A0A379PL96_9PROT</name>
<dbReference type="GO" id="GO:0000155">
    <property type="term" value="F:phosphorelay sensor kinase activity"/>
    <property type="evidence" value="ECO:0007669"/>
    <property type="project" value="InterPro"/>
</dbReference>
<dbReference type="Pfam" id="PF00989">
    <property type="entry name" value="PAS"/>
    <property type="match status" value="1"/>
</dbReference>
<dbReference type="Pfam" id="PF00072">
    <property type="entry name" value="Response_reg"/>
    <property type="match status" value="1"/>
</dbReference>
<feature type="domain" description="PAC" evidence="11">
    <location>
        <begin position="248"/>
        <end position="301"/>
    </location>
</feature>
<keyword evidence="7" id="KW-0175">Coiled coil</keyword>
<dbReference type="InterPro" id="IPR036097">
    <property type="entry name" value="HisK_dim/P_sf"/>
</dbReference>
<dbReference type="PANTHER" id="PTHR43304:SF1">
    <property type="entry name" value="PAC DOMAIN-CONTAINING PROTEIN"/>
    <property type="match status" value="1"/>
</dbReference>
<dbReference type="InterPro" id="IPR001789">
    <property type="entry name" value="Sig_transdc_resp-reg_receiver"/>
</dbReference>
<dbReference type="InterPro" id="IPR001610">
    <property type="entry name" value="PAC"/>
</dbReference>
<feature type="domain" description="PAC" evidence="11">
    <location>
        <begin position="773"/>
        <end position="825"/>
    </location>
</feature>
<dbReference type="SMART" id="SM00448">
    <property type="entry name" value="REC"/>
    <property type="match status" value="1"/>
</dbReference>
<dbReference type="InterPro" id="IPR000014">
    <property type="entry name" value="PAS"/>
</dbReference>
<proteinExistence type="predicted"/>
<evidence type="ECO:0000256" key="5">
    <source>
        <dbReference type="ARBA" id="ARBA00022777"/>
    </source>
</evidence>
<dbReference type="Pfam" id="PF02518">
    <property type="entry name" value="HATPase_c"/>
    <property type="match status" value="1"/>
</dbReference>
<dbReference type="Gene3D" id="2.10.70.100">
    <property type="match status" value="1"/>
</dbReference>
<dbReference type="SMART" id="SM00065">
    <property type="entry name" value="GAF"/>
    <property type="match status" value="1"/>
</dbReference>
<dbReference type="InterPro" id="IPR005467">
    <property type="entry name" value="His_kinase_dom"/>
</dbReference>
<accession>A0A379PL96</accession>